<dbReference type="SUPFAM" id="SSF52467">
    <property type="entry name" value="DHS-like NAD/FAD-binding domain"/>
    <property type="match status" value="1"/>
</dbReference>
<proteinExistence type="inferred from homology"/>
<keyword evidence="9" id="KW-1185">Reference proteome</keyword>
<dbReference type="CDD" id="cd00568">
    <property type="entry name" value="TPP_enzymes"/>
    <property type="match status" value="1"/>
</dbReference>
<dbReference type="GO" id="GO:0003984">
    <property type="term" value="F:acetolactate synthase activity"/>
    <property type="evidence" value="ECO:0007669"/>
    <property type="project" value="TreeGrafter"/>
</dbReference>
<dbReference type="GO" id="GO:0050660">
    <property type="term" value="F:flavin adenine dinucleotide binding"/>
    <property type="evidence" value="ECO:0007669"/>
    <property type="project" value="TreeGrafter"/>
</dbReference>
<evidence type="ECO:0000259" key="7">
    <source>
        <dbReference type="Pfam" id="PF02776"/>
    </source>
</evidence>
<evidence type="ECO:0000259" key="5">
    <source>
        <dbReference type="Pfam" id="PF00205"/>
    </source>
</evidence>
<dbReference type="Pfam" id="PF00205">
    <property type="entry name" value="TPP_enzyme_M"/>
    <property type="match status" value="1"/>
</dbReference>
<dbReference type="PANTHER" id="PTHR18968:SF13">
    <property type="entry name" value="ACETOLACTATE SYNTHASE CATALYTIC SUBUNIT, MITOCHONDRIAL"/>
    <property type="match status" value="1"/>
</dbReference>
<dbReference type="EMBL" id="SMFZ01000002">
    <property type="protein sequence ID" value="TCK21631.1"/>
    <property type="molecule type" value="Genomic_DNA"/>
</dbReference>
<dbReference type="GO" id="GO:0009097">
    <property type="term" value="P:isoleucine biosynthetic process"/>
    <property type="evidence" value="ECO:0007669"/>
    <property type="project" value="TreeGrafter"/>
</dbReference>
<dbReference type="Gene3D" id="3.40.50.1220">
    <property type="entry name" value="TPP-binding domain"/>
    <property type="match status" value="1"/>
</dbReference>
<name>A0A4R1HKP6_PSEEN</name>
<organism evidence="8 9">
    <name type="scientific">Pseudonocardia endophytica</name>
    <dbReference type="NCBI Taxonomy" id="401976"/>
    <lineage>
        <taxon>Bacteria</taxon>
        <taxon>Bacillati</taxon>
        <taxon>Actinomycetota</taxon>
        <taxon>Actinomycetes</taxon>
        <taxon>Pseudonocardiales</taxon>
        <taxon>Pseudonocardiaceae</taxon>
        <taxon>Pseudonocardia</taxon>
    </lineage>
</organism>
<dbReference type="SUPFAM" id="SSF52518">
    <property type="entry name" value="Thiamin diphosphate-binding fold (THDP-binding)"/>
    <property type="match status" value="2"/>
</dbReference>
<dbReference type="AlphaFoldDB" id="A0A4R1HKP6"/>
<evidence type="ECO:0000313" key="8">
    <source>
        <dbReference type="EMBL" id="TCK21631.1"/>
    </source>
</evidence>
<reference evidence="8 9" key="1">
    <citation type="submission" date="2019-03" db="EMBL/GenBank/DDBJ databases">
        <title>Sequencing the genomes of 1000 actinobacteria strains.</title>
        <authorList>
            <person name="Klenk H.-P."/>
        </authorList>
    </citation>
    <scope>NUCLEOTIDE SEQUENCE [LARGE SCALE GENOMIC DNA]</scope>
    <source>
        <strain evidence="8 9">DSM 44969</strain>
    </source>
</reference>
<dbReference type="OrthoDB" id="4494979at2"/>
<dbReference type="CDD" id="cd07035">
    <property type="entry name" value="TPP_PYR_POX_like"/>
    <property type="match status" value="1"/>
</dbReference>
<dbReference type="InterPro" id="IPR029035">
    <property type="entry name" value="DHS-like_NAD/FAD-binding_dom"/>
</dbReference>
<dbReference type="GO" id="GO:0005948">
    <property type="term" value="C:acetolactate synthase complex"/>
    <property type="evidence" value="ECO:0007669"/>
    <property type="project" value="TreeGrafter"/>
</dbReference>
<evidence type="ECO:0000313" key="9">
    <source>
        <dbReference type="Proteomes" id="UP000295560"/>
    </source>
</evidence>
<accession>A0A4R1HKP6</accession>
<evidence type="ECO:0000256" key="1">
    <source>
        <dbReference type="ARBA" id="ARBA00007812"/>
    </source>
</evidence>
<comment type="caution">
    <text evidence="8">The sequence shown here is derived from an EMBL/GenBank/DDBJ whole genome shotgun (WGS) entry which is preliminary data.</text>
</comment>
<dbReference type="GO" id="GO:0030976">
    <property type="term" value="F:thiamine pyrophosphate binding"/>
    <property type="evidence" value="ECO:0007669"/>
    <property type="project" value="InterPro"/>
</dbReference>
<gene>
    <name evidence="8" type="ORF">EV378_5620</name>
</gene>
<protein>
    <submittedName>
        <fullName evidence="8">Acetolactate synthase-1/2/3 large subunit</fullName>
    </submittedName>
</protein>
<dbReference type="InterPro" id="IPR029061">
    <property type="entry name" value="THDP-binding"/>
</dbReference>
<dbReference type="GO" id="GO:0009099">
    <property type="term" value="P:L-valine biosynthetic process"/>
    <property type="evidence" value="ECO:0007669"/>
    <property type="project" value="TreeGrafter"/>
</dbReference>
<feature type="domain" description="Thiamine pyrophosphate enzyme N-terminal TPP-binding" evidence="7">
    <location>
        <begin position="13"/>
        <end position="129"/>
    </location>
</feature>
<feature type="domain" description="Thiamine pyrophosphate enzyme central" evidence="5">
    <location>
        <begin position="228"/>
        <end position="341"/>
    </location>
</feature>
<dbReference type="Pfam" id="PF02776">
    <property type="entry name" value="TPP_enzyme_N"/>
    <property type="match status" value="1"/>
</dbReference>
<evidence type="ECO:0000256" key="2">
    <source>
        <dbReference type="ARBA" id="ARBA00023052"/>
    </source>
</evidence>
<feature type="region of interest" description="Disordered" evidence="4">
    <location>
        <begin position="179"/>
        <end position="216"/>
    </location>
</feature>
<dbReference type="Pfam" id="PF02775">
    <property type="entry name" value="TPP_enzyme_C"/>
    <property type="match status" value="1"/>
</dbReference>
<feature type="compositionally biased region" description="Low complexity" evidence="4">
    <location>
        <begin position="179"/>
        <end position="195"/>
    </location>
</feature>
<evidence type="ECO:0000256" key="3">
    <source>
        <dbReference type="RuleBase" id="RU362132"/>
    </source>
</evidence>
<comment type="similarity">
    <text evidence="1 3">Belongs to the TPP enzyme family.</text>
</comment>
<sequence>MSWLASRPVADVTVASDVLDVLRSAGATTVFGLPGVHNLPFWGSTAGAPVVVRHEQAAAYAADGWARRSGALGAAVVTTGPGATNALTGFGEAAAAGSPIVLVASEIPQRLRRPGRLRGVLHESRDQAALFAPLAKTVFTPRTPDETAVAIREAVAVALTPPRGPVYVDVPADVLGQAAGPVPPAAGSTSSAADRAPTRAPDDGRHGHAPGAGAPDRTDALVRALEGRAVVVWAGRGALDAPSETTELARTLGAPLVTSFHARGLPGALDVPPHEPEVAALIGSADVLLAVGGDLDGMHTRNWTMPRPPVLATVDAAPPADPPEWDADVAVHGPLPGVLAALVHAVGTRRPWSGKDVSDQVRSRLADDPSCADALALLSSVDAVAARGAALVCDMAVAGYWTGGYARPAGPRGLAYPVGWGTLGFGLPAAIGVASTGVPTLAVCGDGGLAMALGELATIVQERLPVVVLVVDDAGYGMLRFDIERSAGGASIDTARAGHPHTGMDLHTPDLVALAAAFGMPATEVTGTGPELTRALTGAVDAGGPHLVRVPARLMPPRTTSPRWNDTP</sequence>
<dbReference type="InterPro" id="IPR011766">
    <property type="entry name" value="TPP_enzyme_TPP-bd"/>
</dbReference>
<feature type="domain" description="Thiamine pyrophosphate enzyme TPP-binding" evidence="6">
    <location>
        <begin position="400"/>
        <end position="550"/>
    </location>
</feature>
<dbReference type="Proteomes" id="UP000295560">
    <property type="component" value="Unassembled WGS sequence"/>
</dbReference>
<dbReference type="InterPro" id="IPR012001">
    <property type="entry name" value="Thiamin_PyroP_enz_TPP-bd_dom"/>
</dbReference>
<evidence type="ECO:0000259" key="6">
    <source>
        <dbReference type="Pfam" id="PF02775"/>
    </source>
</evidence>
<dbReference type="PANTHER" id="PTHR18968">
    <property type="entry name" value="THIAMINE PYROPHOSPHATE ENZYMES"/>
    <property type="match status" value="1"/>
</dbReference>
<keyword evidence="2 3" id="KW-0786">Thiamine pyrophosphate</keyword>
<feature type="compositionally biased region" description="Basic and acidic residues" evidence="4">
    <location>
        <begin position="196"/>
        <end position="206"/>
    </location>
</feature>
<dbReference type="GO" id="GO:0000287">
    <property type="term" value="F:magnesium ion binding"/>
    <property type="evidence" value="ECO:0007669"/>
    <property type="project" value="InterPro"/>
</dbReference>
<evidence type="ECO:0000256" key="4">
    <source>
        <dbReference type="SAM" id="MobiDB-lite"/>
    </source>
</evidence>
<dbReference type="InterPro" id="IPR012000">
    <property type="entry name" value="Thiamin_PyroP_enz_cen_dom"/>
</dbReference>
<dbReference type="Gene3D" id="3.40.50.970">
    <property type="match status" value="2"/>
</dbReference>
<dbReference type="InterPro" id="IPR045229">
    <property type="entry name" value="TPP_enz"/>
</dbReference>